<dbReference type="SMART" id="SM00345">
    <property type="entry name" value="HTH_GNTR"/>
    <property type="match status" value="1"/>
</dbReference>
<dbReference type="Proteomes" id="UP000463051">
    <property type="component" value="Unassembled WGS sequence"/>
</dbReference>
<dbReference type="RefSeq" id="WP_154116143.1">
    <property type="nucleotide sequence ID" value="NZ_WJXB01000001.1"/>
</dbReference>
<dbReference type="PANTHER" id="PTHR38445:SF9">
    <property type="entry name" value="HTH-TYPE TRANSCRIPTIONAL REPRESSOR YTRA"/>
    <property type="match status" value="1"/>
</dbReference>
<evidence type="ECO:0000256" key="3">
    <source>
        <dbReference type="ARBA" id="ARBA00023163"/>
    </source>
</evidence>
<dbReference type="AlphaFoldDB" id="A0A7X2H0Y5"/>
<proteinExistence type="predicted"/>
<keyword evidence="1" id="KW-0805">Transcription regulation</keyword>
<dbReference type="CDD" id="cd07377">
    <property type="entry name" value="WHTH_GntR"/>
    <property type="match status" value="1"/>
</dbReference>
<dbReference type="PROSITE" id="PS50949">
    <property type="entry name" value="HTH_GNTR"/>
    <property type="match status" value="1"/>
</dbReference>
<keyword evidence="6" id="KW-1185">Reference proteome</keyword>
<dbReference type="Gene3D" id="1.10.10.10">
    <property type="entry name" value="Winged helix-like DNA-binding domain superfamily/Winged helix DNA-binding domain"/>
    <property type="match status" value="1"/>
</dbReference>
<organism evidence="5 6">
    <name type="scientific">Paenibacillus monticola</name>
    <dbReference type="NCBI Taxonomy" id="2666075"/>
    <lineage>
        <taxon>Bacteria</taxon>
        <taxon>Bacillati</taxon>
        <taxon>Bacillota</taxon>
        <taxon>Bacilli</taxon>
        <taxon>Bacillales</taxon>
        <taxon>Paenibacillaceae</taxon>
        <taxon>Paenibacillus</taxon>
    </lineage>
</organism>
<dbReference type="SUPFAM" id="SSF46785">
    <property type="entry name" value="Winged helix' DNA-binding domain"/>
    <property type="match status" value="1"/>
</dbReference>
<comment type="caution">
    <text evidence="5">The sequence shown here is derived from an EMBL/GenBank/DDBJ whole genome shotgun (WGS) entry which is preliminary data.</text>
</comment>
<dbReference type="GO" id="GO:0003700">
    <property type="term" value="F:DNA-binding transcription factor activity"/>
    <property type="evidence" value="ECO:0007669"/>
    <property type="project" value="InterPro"/>
</dbReference>
<evidence type="ECO:0000313" key="6">
    <source>
        <dbReference type="Proteomes" id="UP000463051"/>
    </source>
</evidence>
<protein>
    <submittedName>
        <fullName evidence="5">GntR family transcriptional regulator</fullName>
    </submittedName>
</protein>
<gene>
    <name evidence="5" type="ORF">GJB61_00640</name>
</gene>
<dbReference type="Pfam" id="PF00392">
    <property type="entry name" value="GntR"/>
    <property type="match status" value="1"/>
</dbReference>
<dbReference type="EMBL" id="WJXB01000001">
    <property type="protein sequence ID" value="MRN51515.1"/>
    <property type="molecule type" value="Genomic_DNA"/>
</dbReference>
<keyword evidence="3" id="KW-0804">Transcription</keyword>
<dbReference type="PANTHER" id="PTHR38445">
    <property type="entry name" value="HTH-TYPE TRANSCRIPTIONAL REPRESSOR YTRA"/>
    <property type="match status" value="1"/>
</dbReference>
<dbReference type="InterPro" id="IPR000524">
    <property type="entry name" value="Tscrpt_reg_HTH_GntR"/>
</dbReference>
<evidence type="ECO:0000256" key="1">
    <source>
        <dbReference type="ARBA" id="ARBA00023015"/>
    </source>
</evidence>
<name>A0A7X2H0Y5_9BACL</name>
<accession>A0A7X2H0Y5</accession>
<dbReference type="GO" id="GO:0003677">
    <property type="term" value="F:DNA binding"/>
    <property type="evidence" value="ECO:0007669"/>
    <property type="project" value="UniProtKB-KW"/>
</dbReference>
<keyword evidence="2" id="KW-0238">DNA-binding</keyword>
<dbReference type="InterPro" id="IPR036388">
    <property type="entry name" value="WH-like_DNA-bd_sf"/>
</dbReference>
<evidence type="ECO:0000313" key="5">
    <source>
        <dbReference type="EMBL" id="MRN51515.1"/>
    </source>
</evidence>
<evidence type="ECO:0000259" key="4">
    <source>
        <dbReference type="PROSITE" id="PS50949"/>
    </source>
</evidence>
<sequence length="129" mass="14861">MFELDVRSRKPIYEQLIDKVKEMVQHGILQADEQLPSVRTLSSQLTVNPNTIQKAYRELEREGYIYSLQGKGSFVSPLQQGQNESQKAELRNELLRLMAEAVYLGFTALEIGALYRQVEEQRERGNNSD</sequence>
<evidence type="ECO:0000256" key="2">
    <source>
        <dbReference type="ARBA" id="ARBA00023125"/>
    </source>
</evidence>
<reference evidence="5 6" key="1">
    <citation type="submission" date="2019-11" db="EMBL/GenBank/DDBJ databases">
        <title>Paenibacillus monticola sp. nov., a novel PGPR strain isolated from mountain sample in China.</title>
        <authorList>
            <person name="Zhao Q."/>
            <person name="Li H.-P."/>
            <person name="Zhang J.-L."/>
        </authorList>
    </citation>
    <scope>NUCLEOTIDE SEQUENCE [LARGE SCALE GENOMIC DNA]</scope>
    <source>
        <strain evidence="5 6">LC-T2</strain>
    </source>
</reference>
<feature type="domain" description="HTH gntR-type" evidence="4">
    <location>
        <begin position="10"/>
        <end position="78"/>
    </location>
</feature>
<dbReference type="InterPro" id="IPR036390">
    <property type="entry name" value="WH_DNA-bd_sf"/>
</dbReference>